<evidence type="ECO:0000313" key="3">
    <source>
        <dbReference type="Proteomes" id="UP001321498"/>
    </source>
</evidence>
<dbReference type="InterPro" id="IPR027417">
    <property type="entry name" value="P-loop_NTPase"/>
</dbReference>
<dbReference type="Pfam" id="PF13538">
    <property type="entry name" value="UvrD_C_2"/>
    <property type="match status" value="1"/>
</dbReference>
<dbReference type="EMBL" id="AP027731">
    <property type="protein sequence ID" value="BDZ47640.1"/>
    <property type="molecule type" value="Genomic_DNA"/>
</dbReference>
<reference evidence="3" key="1">
    <citation type="journal article" date="2019" name="Int. J. Syst. Evol. Microbiol.">
        <title>The Global Catalogue of Microorganisms (GCM) 10K type strain sequencing project: providing services to taxonomists for standard genome sequencing and annotation.</title>
        <authorList>
            <consortium name="The Broad Institute Genomics Platform"/>
            <consortium name="The Broad Institute Genome Sequencing Center for Infectious Disease"/>
            <person name="Wu L."/>
            <person name="Ma J."/>
        </authorList>
    </citation>
    <scope>NUCLEOTIDE SEQUENCE [LARGE SCALE GENOMIC DNA]</scope>
    <source>
        <strain evidence="3">NBRC 108725</strain>
    </source>
</reference>
<dbReference type="SUPFAM" id="SSF52540">
    <property type="entry name" value="P-loop containing nucleoside triphosphate hydrolases"/>
    <property type="match status" value="1"/>
</dbReference>
<gene>
    <name evidence="2" type="ORF">GCM10025866_35490</name>
</gene>
<dbReference type="Gene3D" id="3.40.50.300">
    <property type="entry name" value="P-loop containing nucleotide triphosphate hydrolases"/>
    <property type="match status" value="1"/>
</dbReference>
<feature type="domain" description="UvrD-like helicase C-terminal" evidence="1">
    <location>
        <begin position="158"/>
        <end position="200"/>
    </location>
</feature>
<evidence type="ECO:0000259" key="1">
    <source>
        <dbReference type="Pfam" id="PF13538"/>
    </source>
</evidence>
<keyword evidence="3" id="KW-1185">Reference proteome</keyword>
<proteinExistence type="predicted"/>
<name>A0ABN6XVF6_9MICO</name>
<dbReference type="Proteomes" id="UP001321498">
    <property type="component" value="Chromosome"/>
</dbReference>
<organism evidence="2 3">
    <name type="scientific">Naasia aerilata</name>
    <dbReference type="NCBI Taxonomy" id="1162966"/>
    <lineage>
        <taxon>Bacteria</taxon>
        <taxon>Bacillati</taxon>
        <taxon>Actinomycetota</taxon>
        <taxon>Actinomycetes</taxon>
        <taxon>Micrococcales</taxon>
        <taxon>Microbacteriaceae</taxon>
        <taxon>Naasia</taxon>
    </lineage>
</organism>
<evidence type="ECO:0000313" key="2">
    <source>
        <dbReference type="EMBL" id="BDZ47640.1"/>
    </source>
</evidence>
<protein>
    <recommendedName>
        <fullName evidence="1">UvrD-like helicase C-terminal domain-containing protein</fullName>
    </recommendedName>
</protein>
<sequence>MASAAPARPLRSFTIVGDIAQASSMSAASNWADAVKPLTSDFRLEELTVNYRTPTQIALLAEAEARRHGLEVTPSRSVRDSEWEPRQLSVPAAEIVAAVVDAVAHDRGIDSAGTLAVIAPDVAIGQLHAALTAAFGDQVVGRGLDTLSRQITVLGPRTAKGLEFDAVVVADPEGIVRNEPRGAGSLYVALTRATQRLTVVTPE</sequence>
<dbReference type="InterPro" id="IPR027785">
    <property type="entry name" value="UvrD-like_helicase_C"/>
</dbReference>
<accession>A0ABN6XVF6</accession>